<dbReference type="GO" id="GO:0090708">
    <property type="term" value="P:specification of plant organ axis polarity"/>
    <property type="evidence" value="ECO:0007669"/>
    <property type="project" value="UniProtKB-ARBA"/>
</dbReference>
<keyword evidence="12" id="KW-1185">Reference proteome</keyword>
<organism evidence="11 12">
    <name type="scientific">Cocos nucifera</name>
    <name type="common">Coconut palm</name>
    <dbReference type="NCBI Taxonomy" id="13894"/>
    <lineage>
        <taxon>Eukaryota</taxon>
        <taxon>Viridiplantae</taxon>
        <taxon>Streptophyta</taxon>
        <taxon>Embryophyta</taxon>
        <taxon>Tracheophyta</taxon>
        <taxon>Spermatophyta</taxon>
        <taxon>Magnoliopsida</taxon>
        <taxon>Liliopsida</taxon>
        <taxon>Arecaceae</taxon>
        <taxon>Arecoideae</taxon>
        <taxon>Cocoseae</taxon>
        <taxon>Attaleinae</taxon>
        <taxon>Cocos</taxon>
    </lineage>
</organism>
<reference evidence="11" key="2">
    <citation type="submission" date="2019-07" db="EMBL/GenBank/DDBJ databases">
        <authorList>
            <person name="Yang Y."/>
            <person name="Bocs S."/>
            <person name="Baudouin L."/>
        </authorList>
    </citation>
    <scope>NUCLEOTIDE SEQUENCE</scope>
    <source>
        <tissue evidence="11">Spear leaf of Hainan Tall coconut</tissue>
    </source>
</reference>
<dbReference type="PANTHER" id="PTHR31083">
    <property type="entry name" value="UPSTREAM OF FLC PROTEIN (DUF966)"/>
    <property type="match status" value="1"/>
</dbReference>
<dbReference type="GO" id="GO:0051302">
    <property type="term" value="P:regulation of cell division"/>
    <property type="evidence" value="ECO:0007669"/>
    <property type="project" value="UniProtKB-ARBA"/>
</dbReference>
<protein>
    <submittedName>
        <fullName evidence="11">Protein UPSTREAM OF FLC</fullName>
    </submittedName>
</protein>
<keyword evidence="2" id="KW-0217">Developmental protein</keyword>
<name>A0A8K0NA78_COCNU</name>
<dbReference type="GO" id="GO:0051301">
    <property type="term" value="P:cell division"/>
    <property type="evidence" value="ECO:0007669"/>
    <property type="project" value="UniProtKB-KW"/>
</dbReference>
<dbReference type="InterPro" id="IPR010369">
    <property type="entry name" value="SOK"/>
</dbReference>
<keyword evidence="5" id="KW-0472">Membrane</keyword>
<dbReference type="AlphaFoldDB" id="A0A8K0NA78"/>
<gene>
    <name evidence="11" type="ORF">COCNU_12G007340</name>
</gene>
<dbReference type="EMBL" id="CM017883">
    <property type="protein sequence ID" value="KAG1365734.1"/>
    <property type="molecule type" value="Genomic_DNA"/>
</dbReference>
<evidence type="ECO:0000256" key="1">
    <source>
        <dbReference type="ARBA" id="ARBA00004413"/>
    </source>
</evidence>
<evidence type="ECO:0000256" key="4">
    <source>
        <dbReference type="ARBA" id="ARBA00022618"/>
    </source>
</evidence>
<dbReference type="PIRSF" id="PIRSF031043">
    <property type="entry name" value="UCP031043"/>
    <property type="match status" value="1"/>
</dbReference>
<accession>A0A8K0NA78</accession>
<feature type="domain" description="SOSEKI DIX-like" evidence="10">
    <location>
        <begin position="40"/>
        <end position="127"/>
    </location>
</feature>
<proteinExistence type="inferred from homology"/>
<comment type="similarity">
    <text evidence="7">Belongs to the SOSEKI family.</text>
</comment>
<dbReference type="InterPro" id="IPR048351">
    <property type="entry name" value="SOK_DIX"/>
</dbReference>
<comment type="subcellular location">
    <subcellularLocation>
        <location evidence="1">Cell membrane</location>
        <topology evidence="1">Peripheral membrane protein</topology>
        <orientation evidence="1">Cytoplasmic side</orientation>
    </subcellularLocation>
</comment>
<evidence type="ECO:0000313" key="12">
    <source>
        <dbReference type="Proteomes" id="UP000797356"/>
    </source>
</evidence>
<dbReference type="InterPro" id="IPR021182">
    <property type="entry name" value="SOK_magnoliopsida"/>
</dbReference>
<feature type="compositionally biased region" description="Basic and acidic residues" evidence="9">
    <location>
        <begin position="213"/>
        <end position="223"/>
    </location>
</feature>
<comment type="caution">
    <text evidence="11">The sequence shown here is derived from an EMBL/GenBank/DDBJ whole genome shotgun (WGS) entry which is preliminary data.</text>
</comment>
<evidence type="ECO:0000256" key="2">
    <source>
        <dbReference type="ARBA" id="ARBA00022473"/>
    </source>
</evidence>
<comment type="subunit">
    <text evidence="8">Homodimer. Forms long polymer filaments with other SOKs proteins polymers (e.g. SOK1, SOK2, SOK3 and SOK4) crucial for polar localization and biological activity. Binds to ANGUSTIFOLIA (AN).</text>
</comment>
<dbReference type="Proteomes" id="UP000797356">
    <property type="component" value="Chromosome 12"/>
</dbReference>
<feature type="compositionally biased region" description="Polar residues" evidence="9">
    <location>
        <begin position="132"/>
        <end position="146"/>
    </location>
</feature>
<dbReference type="GO" id="GO:0051258">
    <property type="term" value="P:protein polymerization"/>
    <property type="evidence" value="ECO:0007669"/>
    <property type="project" value="UniProtKB-ARBA"/>
</dbReference>
<sequence length="395" mass="44287">MAVSSRGRGELSKQWKKQETNPGITKVWSEPKLRTSGRKVSVVYYLARDGHLEHPHFMEVPLSSIEGLYLRDVINRLDVLRGKGMAAMYSWSSKRSYKNGFVWHDLSEEDFIYPVHGQEYILKGSELPHLGNPSNSQESLATSSSPYEKPPEIPNSVRDDSNFPVSRRKKTSWSALDLNESTAYKCEPTPEPAVKFSDASTQTDDLRHRRRTPIREERREKIPNLEAPDLDTDEISPTPSPSSPETVEALIKADGRIVAIRPDYRDRTVGACSNGRVRASAVLMHLISCGSISVKETGISLVSQYRGRLPRAKTEQGTKQIEGVSGGMPSSIWATGLEDMEYFSGSLIETRQLGSDDVGEFPSLKRSSSWNAARYELNRFPPGPKFLDNNFFYLG</sequence>
<feature type="region of interest" description="Disordered" evidence="9">
    <location>
        <begin position="126"/>
        <end position="170"/>
    </location>
</feature>
<dbReference type="Pfam" id="PF06136">
    <property type="entry name" value="SOK"/>
    <property type="match status" value="1"/>
</dbReference>
<dbReference type="GO" id="GO:0005886">
    <property type="term" value="C:plasma membrane"/>
    <property type="evidence" value="ECO:0007669"/>
    <property type="project" value="UniProtKB-SubCell"/>
</dbReference>
<evidence type="ECO:0000256" key="9">
    <source>
        <dbReference type="SAM" id="MobiDB-lite"/>
    </source>
</evidence>
<evidence type="ECO:0000256" key="6">
    <source>
        <dbReference type="ARBA" id="ARBA00023306"/>
    </source>
</evidence>
<keyword evidence="6" id="KW-0131">Cell cycle</keyword>
<evidence type="ECO:0000256" key="5">
    <source>
        <dbReference type="ARBA" id="ARBA00023136"/>
    </source>
</evidence>
<evidence type="ECO:0000256" key="3">
    <source>
        <dbReference type="ARBA" id="ARBA00022475"/>
    </source>
</evidence>
<evidence type="ECO:0000313" key="11">
    <source>
        <dbReference type="EMBL" id="KAG1365734.1"/>
    </source>
</evidence>
<evidence type="ECO:0000259" key="10">
    <source>
        <dbReference type="Pfam" id="PF06136"/>
    </source>
</evidence>
<dbReference type="GO" id="GO:2000067">
    <property type="term" value="P:regulation of root morphogenesis"/>
    <property type="evidence" value="ECO:0007669"/>
    <property type="project" value="UniProtKB-ARBA"/>
</dbReference>
<dbReference type="OrthoDB" id="1280899at2759"/>
<dbReference type="PANTHER" id="PTHR31083:SF4">
    <property type="entry name" value="PROTEIN SOSEKI 4-RELATED"/>
    <property type="match status" value="1"/>
</dbReference>
<evidence type="ECO:0000256" key="8">
    <source>
        <dbReference type="ARBA" id="ARBA00046534"/>
    </source>
</evidence>
<evidence type="ECO:0000256" key="7">
    <source>
        <dbReference type="ARBA" id="ARBA00024211"/>
    </source>
</evidence>
<keyword evidence="4" id="KW-0132">Cell division</keyword>
<keyword evidence="3" id="KW-1003">Cell membrane</keyword>
<reference evidence="11" key="1">
    <citation type="journal article" date="2017" name="Gigascience">
        <title>The genome draft of coconut (Cocos nucifera).</title>
        <authorList>
            <person name="Xiao Y."/>
            <person name="Xu P."/>
            <person name="Fan H."/>
            <person name="Baudouin L."/>
            <person name="Xia W."/>
            <person name="Bocs S."/>
            <person name="Xu J."/>
            <person name="Li Q."/>
            <person name="Guo A."/>
            <person name="Zhou L."/>
            <person name="Li J."/>
            <person name="Wu Y."/>
            <person name="Ma Z."/>
            <person name="Armero A."/>
            <person name="Issali A.E."/>
            <person name="Liu N."/>
            <person name="Peng M."/>
            <person name="Yang Y."/>
        </authorList>
    </citation>
    <scope>NUCLEOTIDE SEQUENCE</scope>
    <source>
        <tissue evidence="11">Spear leaf of Hainan Tall coconut</tissue>
    </source>
</reference>
<feature type="region of interest" description="Disordered" evidence="9">
    <location>
        <begin position="184"/>
        <end position="246"/>
    </location>
</feature>